<proteinExistence type="predicted"/>
<gene>
    <name evidence="1" type="ORF">PsorP6_003902</name>
</gene>
<dbReference type="Proteomes" id="UP001163321">
    <property type="component" value="Chromosome 8"/>
</dbReference>
<reference evidence="1 2" key="1">
    <citation type="journal article" date="2022" name="bioRxiv">
        <title>The genome of the oomycete Peronosclerospora sorghi, a cosmopolitan pathogen of maize and sorghum, is inflated with dispersed pseudogenes.</title>
        <authorList>
            <person name="Fletcher K."/>
            <person name="Martin F."/>
            <person name="Isakeit T."/>
            <person name="Cavanaugh K."/>
            <person name="Magill C."/>
            <person name="Michelmore R."/>
        </authorList>
    </citation>
    <scope>NUCLEOTIDE SEQUENCE [LARGE SCALE GENOMIC DNA]</scope>
    <source>
        <strain evidence="1">P6</strain>
    </source>
</reference>
<protein>
    <submittedName>
        <fullName evidence="1">Uncharacterized protein</fullName>
    </submittedName>
</protein>
<comment type="caution">
    <text evidence="1">The sequence shown here is derived from an EMBL/GenBank/DDBJ whole genome shotgun (WGS) entry which is preliminary data.</text>
</comment>
<keyword evidence="2" id="KW-1185">Reference proteome</keyword>
<accession>A0ACC0VQQ6</accession>
<organism evidence="1 2">
    <name type="scientific">Peronosclerospora sorghi</name>
    <dbReference type="NCBI Taxonomy" id="230839"/>
    <lineage>
        <taxon>Eukaryota</taxon>
        <taxon>Sar</taxon>
        <taxon>Stramenopiles</taxon>
        <taxon>Oomycota</taxon>
        <taxon>Peronosporomycetes</taxon>
        <taxon>Peronosporales</taxon>
        <taxon>Peronosporaceae</taxon>
        <taxon>Peronosclerospora</taxon>
    </lineage>
</organism>
<dbReference type="EMBL" id="CM047587">
    <property type="protein sequence ID" value="KAI9908670.1"/>
    <property type="molecule type" value="Genomic_DNA"/>
</dbReference>
<sequence length="68" mass="7624">MVCSKKEVQKVDQNCLACKTPSSEMFDSYSRFSFFSHPKTEKSLSTEEVFGNTVNSAPANDQSEVNRP</sequence>
<evidence type="ECO:0000313" key="1">
    <source>
        <dbReference type="EMBL" id="KAI9908670.1"/>
    </source>
</evidence>
<name>A0ACC0VQQ6_9STRA</name>
<evidence type="ECO:0000313" key="2">
    <source>
        <dbReference type="Proteomes" id="UP001163321"/>
    </source>
</evidence>